<dbReference type="EMBL" id="CP006764">
    <property type="protein sequence ID" value="AIT60619.1"/>
    <property type="molecule type" value="Genomic_DNA"/>
</dbReference>
<protein>
    <submittedName>
        <fullName evidence="5">AMP-dependent synthetase</fullName>
    </submittedName>
</protein>
<dbReference type="Gene3D" id="3.30.300.30">
    <property type="match status" value="1"/>
</dbReference>
<sequence length="520" mass="55597">MPIASPRQDIQIPEVSVPELIFGNISEEDEGRVAIVDSGSKITFGELRDDVEKFAGALAARGVGKGDVVALHCPNSTTFAVAFFGILRLGAICTTIGTMATDEDIAKLLTASGARMLLTTSSIGWAGAVGAGKAGLSGDAVVGLTGVNGIAALMAEGHEAPEVEIDPSDIAVIPFSSGTTGLPKGVMLSHRNLVANIVQMVDATDEVVDKTTTFATVLPFFHIYGMTALLNHCLYRRCTQFTFAKFELPEFLFVLQEEKIDFAFIAPPIAVALAKHPIVDQFDLSSLKHVLSGAASLQRELAGAVEKRIGCEVAQGFGMTESSPVTHVRISDGLPLDSVGRLVANTSMKLVDVSDDELREIGVPKSGRSAAGELWLKGPQVMVGYLNNPEATQETLVDGWLRTGDMAEYDADTNVYIVDRLKELIKYKGYQVPPAELESVLLSHPDIADAACVGVIREHDGEEIPKAFVVLREGASLSAEEVMDYVEDRVAPYKKVRAVEFVGSIPKSATGKILRRDLRG</sequence>
<dbReference type="InterPro" id="IPR042099">
    <property type="entry name" value="ANL_N_sf"/>
</dbReference>
<dbReference type="OrthoDB" id="9803968at2"/>
<dbReference type="eggNOG" id="COG0318">
    <property type="taxonomic scope" value="Bacteria"/>
</dbReference>
<dbReference type="Pfam" id="PF00501">
    <property type="entry name" value="AMP-binding"/>
    <property type="match status" value="1"/>
</dbReference>
<evidence type="ECO:0000259" key="4">
    <source>
        <dbReference type="Pfam" id="PF13193"/>
    </source>
</evidence>
<comment type="similarity">
    <text evidence="1">Belongs to the ATP-dependent AMP-binding enzyme family.</text>
</comment>
<keyword evidence="6" id="KW-1185">Reference proteome</keyword>
<dbReference type="InterPro" id="IPR045851">
    <property type="entry name" value="AMP-bd_C_sf"/>
</dbReference>
<dbReference type="RefSeq" id="WP_018021864.1">
    <property type="nucleotide sequence ID" value="NZ_AQUX01000004.1"/>
</dbReference>
<evidence type="ECO:0000259" key="3">
    <source>
        <dbReference type="Pfam" id="PF00501"/>
    </source>
</evidence>
<feature type="domain" description="AMP-dependent synthetase/ligase" evidence="3">
    <location>
        <begin position="28"/>
        <end position="386"/>
    </location>
</feature>
<dbReference type="STRING" id="558173.CDOO_04645"/>
<keyword evidence="2" id="KW-0436">Ligase</keyword>
<dbReference type="PROSITE" id="PS00455">
    <property type="entry name" value="AMP_BINDING"/>
    <property type="match status" value="1"/>
</dbReference>
<dbReference type="Gene3D" id="3.40.50.12780">
    <property type="entry name" value="N-terminal domain of ligase-like"/>
    <property type="match status" value="1"/>
</dbReference>
<evidence type="ECO:0000256" key="2">
    <source>
        <dbReference type="ARBA" id="ARBA00022598"/>
    </source>
</evidence>
<proteinExistence type="inferred from homology"/>
<evidence type="ECO:0000313" key="6">
    <source>
        <dbReference type="Proteomes" id="UP000029914"/>
    </source>
</evidence>
<dbReference type="GO" id="GO:0016405">
    <property type="term" value="F:CoA-ligase activity"/>
    <property type="evidence" value="ECO:0007669"/>
    <property type="project" value="TreeGrafter"/>
</dbReference>
<accession>A0A097IES8</accession>
<dbReference type="InterPro" id="IPR000873">
    <property type="entry name" value="AMP-dep_synth/lig_dom"/>
</dbReference>
<dbReference type="InterPro" id="IPR020845">
    <property type="entry name" value="AMP-binding_CS"/>
</dbReference>
<evidence type="ECO:0000256" key="1">
    <source>
        <dbReference type="ARBA" id="ARBA00006432"/>
    </source>
</evidence>
<feature type="domain" description="AMP-binding enzyme C-terminal" evidence="4">
    <location>
        <begin position="436"/>
        <end position="512"/>
    </location>
</feature>
<dbReference type="SUPFAM" id="SSF56801">
    <property type="entry name" value="Acetyl-CoA synthetase-like"/>
    <property type="match status" value="1"/>
</dbReference>
<organism evidence="5 6">
    <name type="scientific">Corynebacterium doosanense CAU 212 = DSM 45436</name>
    <dbReference type="NCBI Taxonomy" id="558173"/>
    <lineage>
        <taxon>Bacteria</taxon>
        <taxon>Bacillati</taxon>
        <taxon>Actinomycetota</taxon>
        <taxon>Actinomycetes</taxon>
        <taxon>Mycobacteriales</taxon>
        <taxon>Corynebacteriaceae</taxon>
        <taxon>Corynebacterium</taxon>
    </lineage>
</organism>
<dbReference type="KEGG" id="cdo:CDOO_04645"/>
<dbReference type="InterPro" id="IPR025110">
    <property type="entry name" value="AMP-bd_C"/>
</dbReference>
<reference evidence="5 6" key="1">
    <citation type="submission" date="2013-09" db="EMBL/GenBank/DDBJ databases">
        <title>Complete genome sequence of Corynebacterium doosanense CAU 212(T) (=DSM 45436(T)), isolated from activated sludge.</title>
        <authorList>
            <person name="Schaffert L."/>
            <person name="Albersmeier A."/>
            <person name="Kalinowski J."/>
            <person name="Ruckert C."/>
        </authorList>
    </citation>
    <scope>NUCLEOTIDE SEQUENCE [LARGE SCALE GENOMIC DNA]</scope>
    <source>
        <strain evidence="5 6">CAU 212</strain>
    </source>
</reference>
<dbReference type="AlphaFoldDB" id="A0A097IES8"/>
<dbReference type="PANTHER" id="PTHR24096">
    <property type="entry name" value="LONG-CHAIN-FATTY-ACID--COA LIGASE"/>
    <property type="match status" value="1"/>
</dbReference>
<gene>
    <name evidence="5" type="ORF">CDOO_04645</name>
</gene>
<dbReference type="PANTHER" id="PTHR24096:SF149">
    <property type="entry name" value="AMP-BINDING DOMAIN-CONTAINING PROTEIN-RELATED"/>
    <property type="match status" value="1"/>
</dbReference>
<dbReference type="Proteomes" id="UP000029914">
    <property type="component" value="Chromosome"/>
</dbReference>
<dbReference type="HOGENOM" id="CLU_000022_59_2_11"/>
<evidence type="ECO:0000313" key="5">
    <source>
        <dbReference type="EMBL" id="AIT60619.1"/>
    </source>
</evidence>
<name>A0A097IES8_9CORY</name>
<dbReference type="FunFam" id="3.30.300.30:FF:000007">
    <property type="entry name" value="4-coumarate--CoA ligase 2"/>
    <property type="match status" value="1"/>
</dbReference>
<dbReference type="Pfam" id="PF13193">
    <property type="entry name" value="AMP-binding_C"/>
    <property type="match status" value="1"/>
</dbReference>